<dbReference type="HOGENOM" id="CLU_3240438_0_0_9"/>
<dbReference type="EMBL" id="AWVA01000014">
    <property type="protein sequence ID" value="ERJ78455.1"/>
    <property type="molecule type" value="Genomic_DNA"/>
</dbReference>
<comment type="caution">
    <text evidence="1">The sequence shown here is derived from an EMBL/GenBank/DDBJ whole genome shotgun (WGS) entry which is preliminary data.</text>
</comment>
<organism evidence="1 2">
    <name type="scientific">Streptococcus sobrinus W1703</name>
    <dbReference type="NCBI Taxonomy" id="1227275"/>
    <lineage>
        <taxon>Bacteria</taxon>
        <taxon>Bacillati</taxon>
        <taxon>Bacillota</taxon>
        <taxon>Bacilli</taxon>
        <taxon>Lactobacillales</taxon>
        <taxon>Streptococcaceae</taxon>
        <taxon>Streptococcus</taxon>
    </lineage>
</organism>
<accession>U2JF83</accession>
<protein>
    <submittedName>
        <fullName evidence="1">Uncharacterized protein</fullName>
    </submittedName>
</protein>
<sequence length="43" mass="4988">MDLLHFEVQNFRLIVLERSCHAKKAGPTGPTSHQNFFIYQTVL</sequence>
<reference evidence="1 2" key="1">
    <citation type="submission" date="2013-06" db="EMBL/GenBank/DDBJ databases">
        <authorList>
            <person name="Weinstock G."/>
            <person name="Sodergren E."/>
            <person name="Lobos E.A."/>
            <person name="Fulton L."/>
            <person name="Fulton R."/>
            <person name="Courtney L."/>
            <person name="Fronick C."/>
            <person name="O'Laughlin M."/>
            <person name="Godfrey J."/>
            <person name="Wilson R.M."/>
            <person name="Miner T."/>
            <person name="Farmer C."/>
            <person name="Delehaunty K."/>
            <person name="Cordes M."/>
            <person name="Minx P."/>
            <person name="Tomlinson C."/>
            <person name="Chen J."/>
            <person name="Wollam A."/>
            <person name="Pepin K.H."/>
            <person name="Bhonagiri V."/>
            <person name="Zhang X."/>
            <person name="Warren W."/>
            <person name="Mitreva M."/>
            <person name="Mardis E.R."/>
            <person name="Wilson R.K."/>
        </authorList>
    </citation>
    <scope>NUCLEOTIDE SEQUENCE [LARGE SCALE GENOMIC DNA]</scope>
    <source>
        <strain evidence="1 2">W1703</strain>
    </source>
</reference>
<name>U2JF83_9STRE</name>
<dbReference type="AlphaFoldDB" id="U2JF83"/>
<gene>
    <name evidence="1" type="ORF">HMPREF1557_00258</name>
</gene>
<dbReference type="Proteomes" id="UP000016617">
    <property type="component" value="Unassembled WGS sequence"/>
</dbReference>
<evidence type="ECO:0000313" key="1">
    <source>
        <dbReference type="EMBL" id="ERJ78455.1"/>
    </source>
</evidence>
<evidence type="ECO:0000313" key="2">
    <source>
        <dbReference type="Proteomes" id="UP000016617"/>
    </source>
</evidence>
<proteinExistence type="predicted"/>